<comment type="caution">
    <text evidence="1">The sequence shown here is derived from an EMBL/GenBank/DDBJ whole genome shotgun (WGS) entry which is preliminary data.</text>
</comment>
<sequence length="47" mass="5413">KHFLNAQYKASLASLNSDGAIIITDYKIQILLKTAKETKQEFFVKRK</sequence>
<organism evidence="1 2">
    <name type="scientific">Scutellospora calospora</name>
    <dbReference type="NCBI Taxonomy" id="85575"/>
    <lineage>
        <taxon>Eukaryota</taxon>
        <taxon>Fungi</taxon>
        <taxon>Fungi incertae sedis</taxon>
        <taxon>Mucoromycota</taxon>
        <taxon>Glomeromycotina</taxon>
        <taxon>Glomeromycetes</taxon>
        <taxon>Diversisporales</taxon>
        <taxon>Gigasporaceae</taxon>
        <taxon>Scutellospora</taxon>
    </lineage>
</organism>
<accession>A0ACA9ND93</accession>
<protein>
    <submittedName>
        <fullName evidence="1">1607_t:CDS:1</fullName>
    </submittedName>
</protein>
<feature type="non-terminal residue" evidence="1">
    <location>
        <position position="1"/>
    </location>
</feature>
<reference evidence="1" key="1">
    <citation type="submission" date="2021-06" db="EMBL/GenBank/DDBJ databases">
        <authorList>
            <person name="Kallberg Y."/>
            <person name="Tangrot J."/>
            <person name="Rosling A."/>
        </authorList>
    </citation>
    <scope>NUCLEOTIDE SEQUENCE</scope>
    <source>
        <strain evidence="1">AU212A</strain>
    </source>
</reference>
<proteinExistence type="predicted"/>
<keyword evidence="2" id="KW-1185">Reference proteome</keyword>
<gene>
    <name evidence="1" type="ORF">SCALOS_LOCUS8110</name>
</gene>
<evidence type="ECO:0000313" key="1">
    <source>
        <dbReference type="EMBL" id="CAG8635107.1"/>
    </source>
</evidence>
<evidence type="ECO:0000313" key="2">
    <source>
        <dbReference type="Proteomes" id="UP000789860"/>
    </source>
</evidence>
<name>A0ACA9ND93_9GLOM</name>
<dbReference type="EMBL" id="CAJVPM010020466">
    <property type="protein sequence ID" value="CAG8635107.1"/>
    <property type="molecule type" value="Genomic_DNA"/>
</dbReference>
<dbReference type="Proteomes" id="UP000789860">
    <property type="component" value="Unassembled WGS sequence"/>
</dbReference>